<protein>
    <recommendedName>
        <fullName evidence="3">TP-1001-like C-terminal domain-containing protein</fullName>
    </recommendedName>
</protein>
<feature type="domain" description="TP-1001-like C-terminal" evidence="3">
    <location>
        <begin position="123"/>
        <end position="316"/>
    </location>
</feature>
<reference evidence="4" key="1">
    <citation type="journal article" date="2020" name="mSystems">
        <title>Genome- and Community-Level Interaction Insights into Carbon Utilization and Element Cycling Functions of Hydrothermarchaeota in Hydrothermal Sediment.</title>
        <authorList>
            <person name="Zhou Z."/>
            <person name="Liu Y."/>
            <person name="Xu W."/>
            <person name="Pan J."/>
            <person name="Luo Z.H."/>
            <person name="Li M."/>
        </authorList>
    </citation>
    <scope>NUCLEOTIDE SEQUENCE [LARGE SCALE GENOMIC DNA]</scope>
    <source>
        <strain evidence="4">SpSt-503</strain>
    </source>
</reference>
<proteinExistence type="predicted"/>
<gene>
    <name evidence="4" type="ORF">ENS59_11250</name>
</gene>
<organism evidence="4">
    <name type="scientific">Gracilinema caldarium</name>
    <dbReference type="NCBI Taxonomy" id="215591"/>
    <lineage>
        <taxon>Bacteria</taxon>
        <taxon>Pseudomonadati</taxon>
        <taxon>Spirochaetota</taxon>
        <taxon>Spirochaetia</taxon>
        <taxon>Spirochaetales</taxon>
        <taxon>Breznakiellaceae</taxon>
        <taxon>Gracilinema</taxon>
    </lineage>
</organism>
<dbReference type="Pfam" id="PF26342">
    <property type="entry name" value="TP_1001_2nd"/>
    <property type="match status" value="1"/>
</dbReference>
<feature type="chain" id="PRO_5028084899" description="TP-1001-like C-terminal domain-containing protein" evidence="2">
    <location>
        <begin position="19"/>
        <end position="357"/>
    </location>
</feature>
<comment type="caution">
    <text evidence="4">The sequence shown here is derived from an EMBL/GenBank/DDBJ whole genome shotgun (WGS) entry which is preliminary data.</text>
</comment>
<accession>A0A7C3II75</accession>
<sequence>MKLMKWYAIILVAGTAVFGSCKPEAVLQNVISFDTTMPVFSGVRALSSTQIAFDFSVPVTASSVHFDPPAEIAHIEAGQRLMVTVKAPLPEGSRMMADLLVADEKGNTLSVLTPFFSRNNHIPGLRITEIRTEYSKPKVEFIELYTTSKGNLGALSVITALNGTNKPLYEFPPLEVAQGEYIVLHLRTVEEGCVDELTGDLGRSGGTDASPFARDLWIGGSEERLRKTDGVALLDQDGAVLDAVLFSEYTTGDWQKNELARFSSFLAGSSAWSKIEGKDGPILPQDASGSVATTTTRTICRDELVPDSNSARDWYVIVTSGATPGLPNRTERYSETAKSVKTKQLKTSSATANKKKK</sequence>
<dbReference type="EMBL" id="DSVL01000346">
    <property type="protein sequence ID" value="HFH30064.1"/>
    <property type="molecule type" value="Genomic_DNA"/>
</dbReference>
<dbReference type="InterPro" id="IPR058683">
    <property type="entry name" value="TP_1001-like_C"/>
</dbReference>
<evidence type="ECO:0000256" key="2">
    <source>
        <dbReference type="SAM" id="SignalP"/>
    </source>
</evidence>
<keyword evidence="2" id="KW-0732">Signal</keyword>
<name>A0A7C3II75_9SPIR</name>
<dbReference type="PROSITE" id="PS51257">
    <property type="entry name" value="PROKAR_LIPOPROTEIN"/>
    <property type="match status" value="1"/>
</dbReference>
<feature type="region of interest" description="Disordered" evidence="1">
    <location>
        <begin position="322"/>
        <end position="357"/>
    </location>
</feature>
<feature type="signal peptide" evidence="2">
    <location>
        <begin position="1"/>
        <end position="18"/>
    </location>
</feature>
<feature type="compositionally biased region" description="Low complexity" evidence="1">
    <location>
        <begin position="346"/>
        <end position="357"/>
    </location>
</feature>
<dbReference type="AlphaFoldDB" id="A0A7C3II75"/>
<evidence type="ECO:0000256" key="1">
    <source>
        <dbReference type="SAM" id="MobiDB-lite"/>
    </source>
</evidence>
<evidence type="ECO:0000313" key="4">
    <source>
        <dbReference type="EMBL" id="HFH30064.1"/>
    </source>
</evidence>
<evidence type="ECO:0000259" key="3">
    <source>
        <dbReference type="Pfam" id="PF26342"/>
    </source>
</evidence>